<evidence type="ECO:0000313" key="6">
    <source>
        <dbReference type="EMBL" id="APZ93389.1"/>
    </source>
</evidence>
<dbReference type="GO" id="GO:0003677">
    <property type="term" value="F:DNA binding"/>
    <property type="evidence" value="ECO:0007669"/>
    <property type="project" value="UniProtKB-KW"/>
</dbReference>
<name>A0A1P8WH44_9PLAN</name>
<evidence type="ECO:0000256" key="4">
    <source>
        <dbReference type="ARBA" id="ARBA00023163"/>
    </source>
</evidence>
<proteinExistence type="predicted"/>
<evidence type="ECO:0000259" key="5">
    <source>
        <dbReference type="Pfam" id="PF04542"/>
    </source>
</evidence>
<keyword evidence="2" id="KW-0731">Sigma factor</keyword>
<dbReference type="GO" id="GO:0016987">
    <property type="term" value="F:sigma factor activity"/>
    <property type="evidence" value="ECO:0007669"/>
    <property type="project" value="UniProtKB-KW"/>
</dbReference>
<protein>
    <submittedName>
        <fullName evidence="6">RNA polymerase sigma factor</fullName>
    </submittedName>
</protein>
<reference evidence="6 7" key="1">
    <citation type="journal article" date="2016" name="Front. Microbiol.">
        <title>Fuerstia marisgermanicae gen. nov., sp. nov., an Unusual Member of the Phylum Planctomycetes from the German Wadden Sea.</title>
        <authorList>
            <person name="Kohn T."/>
            <person name="Heuer A."/>
            <person name="Jogler M."/>
            <person name="Vollmers J."/>
            <person name="Boedeker C."/>
            <person name="Bunk B."/>
            <person name="Rast P."/>
            <person name="Borchert D."/>
            <person name="Glockner I."/>
            <person name="Freese H.M."/>
            <person name="Klenk H.P."/>
            <person name="Overmann J."/>
            <person name="Kaster A.K."/>
            <person name="Rohde M."/>
            <person name="Wiegand S."/>
            <person name="Jogler C."/>
        </authorList>
    </citation>
    <scope>NUCLEOTIDE SEQUENCE [LARGE SCALE GENOMIC DNA]</scope>
    <source>
        <strain evidence="6 7">NH11</strain>
    </source>
</reference>
<evidence type="ECO:0000256" key="1">
    <source>
        <dbReference type="ARBA" id="ARBA00023015"/>
    </source>
</evidence>
<keyword evidence="7" id="KW-1185">Reference proteome</keyword>
<dbReference type="Gene3D" id="1.10.1740.10">
    <property type="match status" value="1"/>
</dbReference>
<evidence type="ECO:0000256" key="2">
    <source>
        <dbReference type="ARBA" id="ARBA00023082"/>
    </source>
</evidence>
<sequence>MNEATSISLLGRATDPADSDSWDRLAELYAPLMQRWLRQYDVQPADADDLIQEVLAVLMQELPQFDHNQQTGAFRNWLRKILVNRLRNLWRSRKYEPQARGTSSLLDQLHQLEDDKSEVSRIWNADHDQHVLSQLMEAVRSRFQDKTWEAFRRQMFDGQRADAVAAELNMPISSVYVARSRVLSTLRREAEGLVDSIG</sequence>
<dbReference type="InterPro" id="IPR013325">
    <property type="entry name" value="RNA_pol_sigma_r2"/>
</dbReference>
<evidence type="ECO:0000256" key="3">
    <source>
        <dbReference type="ARBA" id="ARBA00023125"/>
    </source>
</evidence>
<dbReference type="PANTHER" id="PTHR43133">
    <property type="entry name" value="RNA POLYMERASE ECF-TYPE SIGMA FACTO"/>
    <property type="match status" value="1"/>
</dbReference>
<dbReference type="EMBL" id="CP017641">
    <property type="protein sequence ID" value="APZ93389.1"/>
    <property type="molecule type" value="Genomic_DNA"/>
</dbReference>
<dbReference type="RefSeq" id="WP_077024853.1">
    <property type="nucleotide sequence ID" value="NZ_CP017641.1"/>
</dbReference>
<evidence type="ECO:0000313" key="7">
    <source>
        <dbReference type="Proteomes" id="UP000187735"/>
    </source>
</evidence>
<dbReference type="SUPFAM" id="SSF88946">
    <property type="entry name" value="Sigma2 domain of RNA polymerase sigma factors"/>
    <property type="match status" value="1"/>
</dbReference>
<keyword evidence="4" id="KW-0804">Transcription</keyword>
<keyword evidence="3" id="KW-0238">DNA-binding</keyword>
<dbReference type="PANTHER" id="PTHR43133:SF8">
    <property type="entry name" value="RNA POLYMERASE SIGMA FACTOR HI_1459-RELATED"/>
    <property type="match status" value="1"/>
</dbReference>
<dbReference type="AlphaFoldDB" id="A0A1P8WH44"/>
<dbReference type="OrthoDB" id="258490at2"/>
<dbReference type="KEGG" id="fmr:Fuma_03006"/>
<gene>
    <name evidence="6" type="ORF">Fuma_03006</name>
</gene>
<dbReference type="STRING" id="1891926.Fuma_03006"/>
<organism evidence="6 7">
    <name type="scientific">Fuerstiella marisgermanici</name>
    <dbReference type="NCBI Taxonomy" id="1891926"/>
    <lineage>
        <taxon>Bacteria</taxon>
        <taxon>Pseudomonadati</taxon>
        <taxon>Planctomycetota</taxon>
        <taxon>Planctomycetia</taxon>
        <taxon>Planctomycetales</taxon>
        <taxon>Planctomycetaceae</taxon>
        <taxon>Fuerstiella</taxon>
    </lineage>
</organism>
<dbReference type="Proteomes" id="UP000187735">
    <property type="component" value="Chromosome"/>
</dbReference>
<dbReference type="GO" id="GO:0006352">
    <property type="term" value="P:DNA-templated transcription initiation"/>
    <property type="evidence" value="ECO:0007669"/>
    <property type="project" value="InterPro"/>
</dbReference>
<dbReference type="NCBIfam" id="TIGR02937">
    <property type="entry name" value="sigma70-ECF"/>
    <property type="match status" value="1"/>
</dbReference>
<dbReference type="InterPro" id="IPR007627">
    <property type="entry name" value="RNA_pol_sigma70_r2"/>
</dbReference>
<dbReference type="Pfam" id="PF04542">
    <property type="entry name" value="Sigma70_r2"/>
    <property type="match status" value="1"/>
</dbReference>
<feature type="domain" description="RNA polymerase sigma-70 region 2" evidence="5">
    <location>
        <begin position="25"/>
        <end position="94"/>
    </location>
</feature>
<dbReference type="InterPro" id="IPR039425">
    <property type="entry name" value="RNA_pol_sigma-70-like"/>
</dbReference>
<dbReference type="InterPro" id="IPR014284">
    <property type="entry name" value="RNA_pol_sigma-70_dom"/>
</dbReference>
<keyword evidence="1" id="KW-0805">Transcription regulation</keyword>
<accession>A0A1P8WH44</accession>